<gene>
    <name evidence="2" type="ORF">Tcan_13404</name>
</gene>
<keyword evidence="1" id="KW-1133">Transmembrane helix</keyword>
<protein>
    <submittedName>
        <fullName evidence="2">Uncharacterized protein</fullName>
    </submittedName>
</protein>
<dbReference type="EMBL" id="JPKZ01002088">
    <property type="protein sequence ID" value="KHN78496.1"/>
    <property type="molecule type" value="Genomic_DNA"/>
</dbReference>
<dbReference type="SUPFAM" id="SSF57302">
    <property type="entry name" value="Snake toxin-like"/>
    <property type="match status" value="1"/>
</dbReference>
<evidence type="ECO:0000313" key="3">
    <source>
        <dbReference type="Proteomes" id="UP000031036"/>
    </source>
</evidence>
<feature type="transmembrane region" description="Helical" evidence="1">
    <location>
        <begin position="86"/>
        <end position="106"/>
    </location>
</feature>
<organism evidence="2 3">
    <name type="scientific">Toxocara canis</name>
    <name type="common">Canine roundworm</name>
    <dbReference type="NCBI Taxonomy" id="6265"/>
    <lineage>
        <taxon>Eukaryota</taxon>
        <taxon>Metazoa</taxon>
        <taxon>Ecdysozoa</taxon>
        <taxon>Nematoda</taxon>
        <taxon>Chromadorea</taxon>
        <taxon>Rhabditida</taxon>
        <taxon>Spirurina</taxon>
        <taxon>Ascaridomorpha</taxon>
        <taxon>Ascaridoidea</taxon>
        <taxon>Toxocaridae</taxon>
        <taxon>Toxocara</taxon>
    </lineage>
</organism>
<evidence type="ECO:0000313" key="2">
    <source>
        <dbReference type="EMBL" id="KHN78496.1"/>
    </source>
</evidence>
<reference evidence="2 3" key="1">
    <citation type="submission" date="2014-11" db="EMBL/GenBank/DDBJ databases">
        <title>Genetic blueprint of the zoonotic pathogen Toxocara canis.</title>
        <authorList>
            <person name="Zhu X.-Q."/>
            <person name="Korhonen P.K."/>
            <person name="Cai H."/>
            <person name="Young N.D."/>
            <person name="Nejsum P."/>
            <person name="von Samson-Himmelstjerna G."/>
            <person name="Boag P.R."/>
            <person name="Tan P."/>
            <person name="Li Q."/>
            <person name="Min J."/>
            <person name="Yang Y."/>
            <person name="Wang X."/>
            <person name="Fang X."/>
            <person name="Hall R.S."/>
            <person name="Hofmann A."/>
            <person name="Sternberg P.W."/>
            <person name="Jex A.R."/>
            <person name="Gasser R.B."/>
        </authorList>
    </citation>
    <scope>NUCLEOTIDE SEQUENCE [LARGE SCALE GENOMIC DNA]</scope>
    <source>
        <strain evidence="2">PN_DK_2014</strain>
    </source>
</reference>
<name>A0A0B2V4Y2_TOXCA</name>
<evidence type="ECO:0000256" key="1">
    <source>
        <dbReference type="SAM" id="Phobius"/>
    </source>
</evidence>
<keyword evidence="1" id="KW-0472">Membrane</keyword>
<sequence>MEASYSGNEYSQGPVVQRCSNSKSFCLKTEGRIADDIWGLLKGCSSATIFEMFTLATCVSEGCHWSWSSDGNGYLQCCCFSDFCNLATTNSTIIALLTFVFMFSLFKIVSFI</sequence>
<dbReference type="InterPro" id="IPR045860">
    <property type="entry name" value="Snake_toxin-like_sf"/>
</dbReference>
<keyword evidence="1" id="KW-0812">Transmembrane</keyword>
<keyword evidence="3" id="KW-1185">Reference proteome</keyword>
<dbReference type="Proteomes" id="UP000031036">
    <property type="component" value="Unassembled WGS sequence"/>
</dbReference>
<dbReference type="AlphaFoldDB" id="A0A0B2V4Y2"/>
<accession>A0A0B2V4Y2</accession>
<proteinExistence type="predicted"/>
<comment type="caution">
    <text evidence="2">The sequence shown here is derived from an EMBL/GenBank/DDBJ whole genome shotgun (WGS) entry which is preliminary data.</text>
</comment>